<accession>A0A6J4U9B3</accession>
<organism evidence="2">
    <name type="scientific">uncultured Thermomicrobiales bacterium</name>
    <dbReference type="NCBI Taxonomy" id="1645740"/>
    <lineage>
        <taxon>Bacteria</taxon>
        <taxon>Pseudomonadati</taxon>
        <taxon>Thermomicrobiota</taxon>
        <taxon>Thermomicrobia</taxon>
        <taxon>Thermomicrobiales</taxon>
        <taxon>environmental samples</taxon>
    </lineage>
</organism>
<evidence type="ECO:0000256" key="1">
    <source>
        <dbReference type="SAM" id="MobiDB-lite"/>
    </source>
</evidence>
<gene>
    <name evidence="2" type="ORF">AVDCRST_MAG70-190</name>
</gene>
<proteinExistence type="predicted"/>
<dbReference type="AlphaFoldDB" id="A0A6J4U9B3"/>
<dbReference type="EMBL" id="CADCWH010000032">
    <property type="protein sequence ID" value="CAA9542105.1"/>
    <property type="molecule type" value="Genomic_DNA"/>
</dbReference>
<feature type="non-terminal residue" evidence="2">
    <location>
        <position position="42"/>
    </location>
</feature>
<name>A0A6J4U9B3_9BACT</name>
<sequence length="42" mass="4713">GFDRWSGTGRRRMPAITCHPHATSQRTRRDAAGAPHITRTLL</sequence>
<feature type="region of interest" description="Disordered" evidence="1">
    <location>
        <begin position="1"/>
        <end position="42"/>
    </location>
</feature>
<evidence type="ECO:0000313" key="2">
    <source>
        <dbReference type="EMBL" id="CAA9542105.1"/>
    </source>
</evidence>
<feature type="non-terminal residue" evidence="2">
    <location>
        <position position="1"/>
    </location>
</feature>
<reference evidence="2" key="1">
    <citation type="submission" date="2020-02" db="EMBL/GenBank/DDBJ databases">
        <authorList>
            <person name="Meier V. D."/>
        </authorList>
    </citation>
    <scope>NUCLEOTIDE SEQUENCE</scope>
    <source>
        <strain evidence="2">AVDCRST_MAG70</strain>
    </source>
</reference>
<protein>
    <submittedName>
        <fullName evidence="2">Uncharacterized protein</fullName>
    </submittedName>
</protein>